<organism evidence="3 4">
    <name type="scientific">Dermacoccus barathri</name>
    <dbReference type="NCBI Taxonomy" id="322601"/>
    <lineage>
        <taxon>Bacteria</taxon>
        <taxon>Bacillati</taxon>
        <taxon>Actinomycetota</taxon>
        <taxon>Actinomycetes</taxon>
        <taxon>Micrococcales</taxon>
        <taxon>Dermacoccaceae</taxon>
        <taxon>Dermacoccus</taxon>
    </lineage>
</organism>
<keyword evidence="2" id="KW-0732">Signal</keyword>
<feature type="region of interest" description="Disordered" evidence="1">
    <location>
        <begin position="22"/>
        <end position="71"/>
    </location>
</feature>
<proteinExistence type="predicted"/>
<comment type="caution">
    <text evidence="3">The sequence shown here is derived from an EMBL/GenBank/DDBJ whole genome shotgun (WGS) entry which is preliminary data.</text>
</comment>
<dbReference type="RefSeq" id="WP_346030771.1">
    <property type="nucleotide sequence ID" value="NZ_BAAANV010000052.1"/>
</dbReference>
<feature type="chain" id="PRO_5046575541" description="DUF4352 domain-containing protein" evidence="2">
    <location>
        <begin position="21"/>
        <end position="194"/>
    </location>
</feature>
<feature type="signal peptide" evidence="2">
    <location>
        <begin position="1"/>
        <end position="20"/>
    </location>
</feature>
<dbReference type="Proteomes" id="UP001501288">
    <property type="component" value="Unassembled WGS sequence"/>
</dbReference>
<feature type="compositionally biased region" description="Low complexity" evidence="1">
    <location>
        <begin position="32"/>
        <end position="58"/>
    </location>
</feature>
<evidence type="ECO:0008006" key="5">
    <source>
        <dbReference type="Google" id="ProtNLM"/>
    </source>
</evidence>
<dbReference type="EMBL" id="BAAANV010000052">
    <property type="protein sequence ID" value="GAA1550708.1"/>
    <property type="molecule type" value="Genomic_DNA"/>
</dbReference>
<sequence length="194" mass="20108">MKIAKIASVTLLALSLAACGQEVTNTDESPKNSANSSGSQSSSESAGDGASSGDTSAEPSEESSESSSLTKKFGSTFTWDDKVAVTVSEPKPYTPSESAAVDGSFKKFVVVEIVLKNGSDKPYSPGSDFMTSATTGDVEADRVFDSGNGVDSPMVDVLPGKSLKWKEAYGVNESGDLVLKVENGFGNAAGYYQK</sequence>
<evidence type="ECO:0000256" key="2">
    <source>
        <dbReference type="SAM" id="SignalP"/>
    </source>
</evidence>
<evidence type="ECO:0000256" key="1">
    <source>
        <dbReference type="SAM" id="MobiDB-lite"/>
    </source>
</evidence>
<dbReference type="PROSITE" id="PS51257">
    <property type="entry name" value="PROKAR_LIPOPROTEIN"/>
    <property type="match status" value="1"/>
</dbReference>
<name>A0ABN2C0Q5_9MICO</name>
<accession>A0ABN2C0Q5</accession>
<protein>
    <recommendedName>
        <fullName evidence="5">DUF4352 domain-containing protein</fullName>
    </recommendedName>
</protein>
<gene>
    <name evidence="3" type="ORF">GCM10009762_24720</name>
</gene>
<keyword evidence="4" id="KW-1185">Reference proteome</keyword>
<evidence type="ECO:0000313" key="3">
    <source>
        <dbReference type="EMBL" id="GAA1550708.1"/>
    </source>
</evidence>
<reference evidence="3 4" key="1">
    <citation type="journal article" date="2019" name="Int. J. Syst. Evol. Microbiol.">
        <title>The Global Catalogue of Microorganisms (GCM) 10K type strain sequencing project: providing services to taxonomists for standard genome sequencing and annotation.</title>
        <authorList>
            <consortium name="The Broad Institute Genomics Platform"/>
            <consortium name="The Broad Institute Genome Sequencing Center for Infectious Disease"/>
            <person name="Wu L."/>
            <person name="Ma J."/>
        </authorList>
    </citation>
    <scope>NUCLEOTIDE SEQUENCE [LARGE SCALE GENOMIC DNA]</scope>
    <source>
        <strain evidence="3 4">JCM 14588</strain>
    </source>
</reference>
<evidence type="ECO:0000313" key="4">
    <source>
        <dbReference type="Proteomes" id="UP001501288"/>
    </source>
</evidence>